<dbReference type="EMBL" id="JAETWB010000002">
    <property type="protein sequence ID" value="MBL6078253.1"/>
    <property type="molecule type" value="Genomic_DNA"/>
</dbReference>
<dbReference type="HAMAP" id="MF_00028">
    <property type="entry name" value="CobQ"/>
    <property type="match status" value="1"/>
</dbReference>
<evidence type="ECO:0000256" key="4">
    <source>
        <dbReference type="ARBA" id="ARBA00022573"/>
    </source>
</evidence>
<evidence type="ECO:0000256" key="7">
    <source>
        <dbReference type="HAMAP-Rule" id="MF_00028"/>
    </source>
</evidence>
<dbReference type="NCBIfam" id="TIGR00313">
    <property type="entry name" value="cobQ"/>
    <property type="match status" value="1"/>
</dbReference>
<comment type="pathway">
    <text evidence="1 7">Cofactor biosynthesis; adenosylcobalamin biosynthesis.</text>
</comment>
<name>A0ABS1U0P9_9PROT</name>
<dbReference type="InterPro" id="IPR004459">
    <property type="entry name" value="CobQ_synth"/>
</dbReference>
<keyword evidence="11" id="KW-1185">Reference proteome</keyword>
<evidence type="ECO:0000313" key="10">
    <source>
        <dbReference type="EMBL" id="MBL6078253.1"/>
    </source>
</evidence>
<dbReference type="InterPro" id="IPR033949">
    <property type="entry name" value="CobQ_GATase1"/>
</dbReference>
<dbReference type="SUPFAM" id="SSF52317">
    <property type="entry name" value="Class I glutamine amidotransferase-like"/>
    <property type="match status" value="1"/>
</dbReference>
<dbReference type="InterPro" id="IPR011698">
    <property type="entry name" value="GATase_3"/>
</dbReference>
<keyword evidence="5 7" id="KW-0315">Glutamine amidotransferase</keyword>
<dbReference type="InterPro" id="IPR027417">
    <property type="entry name" value="P-loop_NTPase"/>
</dbReference>
<evidence type="ECO:0000256" key="6">
    <source>
        <dbReference type="ARBA" id="ARBA00025166"/>
    </source>
</evidence>
<dbReference type="InterPro" id="IPR002586">
    <property type="entry name" value="CobQ/CobB/MinD/ParA_Nub-bd_dom"/>
</dbReference>
<feature type="domain" description="CobB/CobQ-like glutamine amidotransferase" evidence="9">
    <location>
        <begin position="253"/>
        <end position="436"/>
    </location>
</feature>
<comment type="caution">
    <text evidence="10">The sequence shown here is derived from an EMBL/GenBank/DDBJ whole genome shotgun (WGS) entry which is preliminary data.</text>
</comment>
<dbReference type="Gene3D" id="3.40.50.880">
    <property type="match status" value="1"/>
</dbReference>
<dbReference type="Proteomes" id="UP000660885">
    <property type="component" value="Unassembled WGS sequence"/>
</dbReference>
<evidence type="ECO:0000256" key="2">
    <source>
        <dbReference type="ARBA" id="ARBA00006205"/>
    </source>
</evidence>
<feature type="active site" evidence="7">
    <location>
        <position position="430"/>
    </location>
</feature>
<dbReference type="Pfam" id="PF07685">
    <property type="entry name" value="GATase_3"/>
    <property type="match status" value="1"/>
</dbReference>
<dbReference type="NCBIfam" id="NF001989">
    <property type="entry name" value="PRK00784.1"/>
    <property type="match status" value="1"/>
</dbReference>
<reference evidence="10 11" key="1">
    <citation type="submission" date="2021-01" db="EMBL/GenBank/DDBJ databases">
        <title>Belnapia mucosa sp. nov. and Belnapia arida sp. nov., isolated from the Tabernas Desert (Almeria, Spain).</title>
        <authorList>
            <person name="Molina-Menor E."/>
            <person name="Vidal-Verdu A."/>
            <person name="Calonge A."/>
            <person name="Satari L."/>
            <person name="Pereto J."/>
            <person name="Porcar M."/>
        </authorList>
    </citation>
    <scope>NUCLEOTIDE SEQUENCE [LARGE SCALE GENOMIC DNA]</scope>
    <source>
        <strain evidence="10 11">T18</strain>
    </source>
</reference>
<dbReference type="PANTHER" id="PTHR21343">
    <property type="entry name" value="DETHIOBIOTIN SYNTHETASE"/>
    <property type="match status" value="1"/>
</dbReference>
<sequence length="484" mass="49877">MRAIMLQGTGSDVGKSLLVAGLARALTERGLRVRPFKPQNMSNNAAVTLDGGEIGRAQALQARAARVAPSVHMNPVLLKPQGQLGAQIVVQGRVVGAAGAAEYQRRKAMLLPAVLESFARLRGEADIVLVEGAGSASEVNLRANDIANMGFARAADVPVVVVGDIDRGGVIASLVGTRVVIDPADAAMVVGFVVNRFRGDPSLFADGMALITARTGWAPLGLVPFLPEAARLPAEDALALDHALPRRPGARLRIAVPVLPHIANFDDLDPLVAEPDVEVMRVRPGEALPGDAQLVILPGSKATIADLAALRAAGFDVDIAAHLRRGGHVLGLCGGFQMLGRSVADPAGVEGAAGRVAGLGLLDVETVLGGDKRLVPVEGVSADGAKLAGYEMHLGSTEGPGRARPFARLADGAAEGAISADGLVTGTYVHGLFAAEAQRAAWMARFAAGAPAIAYEAGVEAALDALARHLEAHLDIDRLLSLAR</sequence>
<protein>
    <recommendedName>
        <fullName evidence="3 7">Cobyric acid synthase</fullName>
    </recommendedName>
</protein>
<dbReference type="SUPFAM" id="SSF52540">
    <property type="entry name" value="P-loop containing nucleoside triphosphate hydrolases"/>
    <property type="match status" value="1"/>
</dbReference>
<dbReference type="PANTHER" id="PTHR21343:SF1">
    <property type="entry name" value="COBYRIC ACID SYNTHASE"/>
    <property type="match status" value="1"/>
</dbReference>
<feature type="active site" description="Nucleophile" evidence="7">
    <location>
        <position position="333"/>
    </location>
</feature>
<evidence type="ECO:0000256" key="5">
    <source>
        <dbReference type="ARBA" id="ARBA00022962"/>
    </source>
</evidence>
<evidence type="ECO:0000259" key="9">
    <source>
        <dbReference type="Pfam" id="PF07685"/>
    </source>
</evidence>
<evidence type="ECO:0000256" key="3">
    <source>
        <dbReference type="ARBA" id="ARBA00019833"/>
    </source>
</evidence>
<organism evidence="10 11">
    <name type="scientific">Belnapia arida</name>
    <dbReference type="NCBI Taxonomy" id="2804533"/>
    <lineage>
        <taxon>Bacteria</taxon>
        <taxon>Pseudomonadati</taxon>
        <taxon>Pseudomonadota</taxon>
        <taxon>Alphaproteobacteria</taxon>
        <taxon>Acetobacterales</taxon>
        <taxon>Roseomonadaceae</taxon>
        <taxon>Belnapia</taxon>
    </lineage>
</organism>
<keyword evidence="4 7" id="KW-0169">Cobalamin biosynthesis</keyword>
<evidence type="ECO:0000256" key="1">
    <source>
        <dbReference type="ARBA" id="ARBA00004953"/>
    </source>
</evidence>
<dbReference type="CDD" id="cd01750">
    <property type="entry name" value="GATase1_CobQ"/>
    <property type="match status" value="1"/>
</dbReference>
<evidence type="ECO:0000313" key="11">
    <source>
        <dbReference type="Proteomes" id="UP000660885"/>
    </source>
</evidence>
<evidence type="ECO:0000259" key="8">
    <source>
        <dbReference type="Pfam" id="PF01656"/>
    </source>
</evidence>
<dbReference type="Pfam" id="PF01656">
    <property type="entry name" value="CbiA"/>
    <property type="match status" value="1"/>
</dbReference>
<feature type="domain" description="CobQ/CobB/MinD/ParA nucleotide binding" evidence="8">
    <location>
        <begin position="4"/>
        <end position="236"/>
    </location>
</feature>
<comment type="function">
    <text evidence="6 7">Catalyzes amidations at positions B, D, E, and G on adenosylcobyrinic A,C-diamide. NH(2) groups are provided by glutamine, and one molecule of ATP is hydrogenolyzed for each amidation.</text>
</comment>
<dbReference type="Gene3D" id="3.40.50.300">
    <property type="entry name" value="P-loop containing nucleotide triphosphate hydrolases"/>
    <property type="match status" value="1"/>
</dbReference>
<proteinExistence type="inferred from homology"/>
<comment type="similarity">
    <text evidence="2 7">Belongs to the CobB/CobQ family. CobQ subfamily.</text>
</comment>
<accession>A0ABS1U0P9</accession>
<dbReference type="InterPro" id="IPR029062">
    <property type="entry name" value="Class_I_gatase-like"/>
</dbReference>
<gene>
    <name evidence="7" type="primary">cobQ</name>
    <name evidence="10" type="ORF">JMJ56_09575</name>
</gene>
<dbReference type="PROSITE" id="PS51274">
    <property type="entry name" value="GATASE_COBBQ"/>
    <property type="match status" value="1"/>
</dbReference>